<keyword evidence="2" id="KW-1185">Reference proteome</keyword>
<dbReference type="Proteomes" id="UP001595878">
    <property type="component" value="Unassembled WGS sequence"/>
</dbReference>
<protein>
    <submittedName>
        <fullName evidence="1">Uncharacterized protein</fullName>
    </submittedName>
</protein>
<organism evidence="1 2">
    <name type="scientific">Dokdonia genika</name>
    <dbReference type="NCBI Taxonomy" id="308113"/>
    <lineage>
        <taxon>Bacteria</taxon>
        <taxon>Pseudomonadati</taxon>
        <taxon>Bacteroidota</taxon>
        <taxon>Flavobacteriia</taxon>
        <taxon>Flavobacteriales</taxon>
        <taxon>Flavobacteriaceae</taxon>
        <taxon>Dokdonia</taxon>
    </lineage>
</organism>
<name>A0ABV9L550_9FLAO</name>
<dbReference type="EMBL" id="JBHSHB010000007">
    <property type="protein sequence ID" value="MFC4689219.1"/>
    <property type="molecule type" value="Genomic_DNA"/>
</dbReference>
<reference evidence="2" key="1">
    <citation type="journal article" date="2019" name="Int. J. Syst. Evol. Microbiol.">
        <title>The Global Catalogue of Microorganisms (GCM) 10K type strain sequencing project: providing services to taxonomists for standard genome sequencing and annotation.</title>
        <authorList>
            <consortium name="The Broad Institute Genomics Platform"/>
            <consortium name="The Broad Institute Genome Sequencing Center for Infectious Disease"/>
            <person name="Wu L."/>
            <person name="Ma J."/>
        </authorList>
    </citation>
    <scope>NUCLEOTIDE SEQUENCE [LARGE SCALE GENOMIC DNA]</scope>
    <source>
        <strain evidence="2">CGMCC 4.7427</strain>
    </source>
</reference>
<dbReference type="RefSeq" id="WP_380031657.1">
    <property type="nucleotide sequence ID" value="NZ_JBHSHB010000007.1"/>
</dbReference>
<gene>
    <name evidence="1" type="ORF">ACFO5T_02135</name>
</gene>
<sequence length="55" mass="6515">MKTKQCHTCNTETEVAFRVRLHNKKQWVFICEDCCNLHKDSPGYTYGGTWKGKRH</sequence>
<accession>A0ABV9L550</accession>
<proteinExistence type="predicted"/>
<evidence type="ECO:0000313" key="2">
    <source>
        <dbReference type="Proteomes" id="UP001595878"/>
    </source>
</evidence>
<comment type="caution">
    <text evidence="1">The sequence shown here is derived from an EMBL/GenBank/DDBJ whole genome shotgun (WGS) entry which is preliminary data.</text>
</comment>
<evidence type="ECO:0000313" key="1">
    <source>
        <dbReference type="EMBL" id="MFC4689219.1"/>
    </source>
</evidence>